<comment type="caution">
    <text evidence="1">The sequence shown here is derived from an EMBL/GenBank/DDBJ whole genome shotgun (WGS) entry which is preliminary data.</text>
</comment>
<protein>
    <submittedName>
        <fullName evidence="1">Sorbitol dehydrogenase</fullName>
    </submittedName>
</protein>
<evidence type="ECO:0000313" key="1">
    <source>
        <dbReference type="EMBL" id="RNF82275.1"/>
    </source>
</evidence>
<dbReference type="RefSeq" id="WP_123089003.1">
    <property type="nucleotide sequence ID" value="NZ_RIBS01000009.1"/>
</dbReference>
<evidence type="ECO:0000313" key="2">
    <source>
        <dbReference type="Proteomes" id="UP000267049"/>
    </source>
</evidence>
<sequence>MTVTTDDISVETFISLSVLLTGIAQEQLAPDLDAHNLSQVYYDYAMARDPADFTQLLQIYSDNQDKEPAAIAEIIFNQSGEAVCFTARSTMLMWYLGSWYSPAALQAYQPATPAPPPPPSNVISPGAYTQGWAWNVAQAHPMGYSNLRFGYWNGNPPPLSAFVGGNGA</sequence>
<reference evidence="1 2" key="1">
    <citation type="submission" date="2018-11" db="EMBL/GenBank/DDBJ databases">
        <title>Lysobacter cryohumiis sp. nov., isolated from soil in the Tianshan Mountains, Xinjiang, China.</title>
        <authorList>
            <person name="Luo Y."/>
            <person name="Sheng H."/>
        </authorList>
    </citation>
    <scope>NUCLEOTIDE SEQUENCE [LARGE SCALE GENOMIC DNA]</scope>
    <source>
        <strain evidence="1 2">ZS60</strain>
    </source>
</reference>
<organism evidence="1 2">
    <name type="scientific">Montanilutibacter psychrotolerans</name>
    <dbReference type="NCBI Taxonomy" id="1327343"/>
    <lineage>
        <taxon>Bacteria</taxon>
        <taxon>Pseudomonadati</taxon>
        <taxon>Pseudomonadota</taxon>
        <taxon>Gammaproteobacteria</taxon>
        <taxon>Lysobacterales</taxon>
        <taxon>Lysobacteraceae</taxon>
        <taxon>Montanilutibacter</taxon>
    </lineage>
</organism>
<dbReference type="Proteomes" id="UP000267049">
    <property type="component" value="Unassembled WGS sequence"/>
</dbReference>
<keyword evidence="2" id="KW-1185">Reference proteome</keyword>
<dbReference type="AlphaFoldDB" id="A0A3M8SNL2"/>
<dbReference type="OrthoDB" id="495830at2"/>
<name>A0A3M8SNL2_9GAMM</name>
<gene>
    <name evidence="1" type="ORF">EER27_15305</name>
</gene>
<accession>A0A3M8SNL2</accession>
<proteinExistence type="predicted"/>
<dbReference type="EMBL" id="RIBS01000009">
    <property type="protein sequence ID" value="RNF82275.1"/>
    <property type="molecule type" value="Genomic_DNA"/>
</dbReference>